<keyword evidence="14" id="KW-1185">Reference proteome</keyword>
<evidence type="ECO:0000256" key="8">
    <source>
        <dbReference type="ARBA" id="ARBA00023114"/>
    </source>
</evidence>
<evidence type="ECO:0000256" key="4">
    <source>
        <dbReference type="ARBA" id="ARBA00022452"/>
    </source>
</evidence>
<keyword evidence="5" id="KW-0812">Transmembrane</keyword>
<sequence length="327" mass="34970">MKTTACKQLLCACAATLLALPGAQAQSNVTISGTVDIGLYRDSHTRVTNVGPISRSYLTFSGTEDLGNGMTALFVLTTRFEPDTGTLENTNKPFFHGESTVGLKGSFGTIKLGRRLDAVNNLDWQFDPWYNFDRIASPAWDTWHYNFPSDPRGNGTSAAPSADYGRLNNGIFYDSPTFNGFAVHFSGSPEKVDGDKNRALGTALTYNGGNFSALGAHSKNSAGHTDNLIGAKVSFSPVTVMAVYNVSKTDTSKAKAFTAGVEYSLGATTLKGGYGQVDVDGVKQVKIVSGGAFYSLSKRTTVYGEIAHRKRPDDAFNTYGVGISHSF</sequence>
<dbReference type="PANTHER" id="PTHR34501">
    <property type="entry name" value="PROTEIN YDDL-RELATED"/>
    <property type="match status" value="1"/>
</dbReference>
<feature type="chain" id="PRO_5045332709" evidence="11">
    <location>
        <begin position="26"/>
        <end position="327"/>
    </location>
</feature>
<keyword evidence="8" id="KW-0626">Porin</keyword>
<organism evidence="13 14">
    <name type="scientific">Azohydromonas lata</name>
    <dbReference type="NCBI Taxonomy" id="45677"/>
    <lineage>
        <taxon>Bacteria</taxon>
        <taxon>Pseudomonadati</taxon>
        <taxon>Pseudomonadota</taxon>
        <taxon>Betaproteobacteria</taxon>
        <taxon>Burkholderiales</taxon>
        <taxon>Sphaerotilaceae</taxon>
        <taxon>Azohydromonas</taxon>
    </lineage>
</organism>
<feature type="domain" description="Porin" evidence="12">
    <location>
        <begin position="15"/>
        <end position="310"/>
    </location>
</feature>
<evidence type="ECO:0000256" key="11">
    <source>
        <dbReference type="SAM" id="SignalP"/>
    </source>
</evidence>
<protein>
    <submittedName>
        <fullName evidence="13">Porin</fullName>
    </submittedName>
</protein>
<reference evidence="13 14" key="1">
    <citation type="submission" date="2023-11" db="EMBL/GenBank/DDBJ databases">
        <title>Draft genome of Azohydromonas lata strain H1 (DSM1123), a polyhydroxyalkanoate producer.</title>
        <authorList>
            <person name="Traversa D."/>
            <person name="D'Addabbo P."/>
            <person name="Pazzani C."/>
            <person name="Manzari C."/>
            <person name="Chiara M."/>
            <person name="Scrascia M."/>
        </authorList>
    </citation>
    <scope>NUCLEOTIDE SEQUENCE [LARGE SCALE GENOMIC DNA]</scope>
    <source>
        <strain evidence="13 14">H1</strain>
    </source>
</reference>
<comment type="caution">
    <text evidence="13">The sequence shown here is derived from an EMBL/GenBank/DDBJ whole genome shotgun (WGS) entry which is preliminary data.</text>
</comment>
<keyword evidence="4" id="KW-1134">Transmembrane beta strand</keyword>
<keyword evidence="10" id="KW-0998">Cell outer membrane</keyword>
<feature type="signal peptide" evidence="11">
    <location>
        <begin position="1"/>
        <end position="25"/>
    </location>
</feature>
<dbReference type="Pfam" id="PF13609">
    <property type="entry name" value="Porin_4"/>
    <property type="match status" value="1"/>
</dbReference>
<evidence type="ECO:0000256" key="2">
    <source>
        <dbReference type="ARBA" id="ARBA00011233"/>
    </source>
</evidence>
<keyword evidence="7" id="KW-0406">Ion transport</keyword>
<evidence type="ECO:0000313" key="13">
    <source>
        <dbReference type="EMBL" id="MDZ5457501.1"/>
    </source>
</evidence>
<comment type="subunit">
    <text evidence="2">Homotrimer.</text>
</comment>
<dbReference type="PANTHER" id="PTHR34501:SF9">
    <property type="entry name" value="MAJOR OUTER MEMBRANE PROTEIN P.IA"/>
    <property type="match status" value="1"/>
</dbReference>
<dbReference type="InterPro" id="IPR023614">
    <property type="entry name" value="Porin_dom_sf"/>
</dbReference>
<evidence type="ECO:0000256" key="9">
    <source>
        <dbReference type="ARBA" id="ARBA00023136"/>
    </source>
</evidence>
<keyword evidence="6 11" id="KW-0732">Signal</keyword>
<keyword evidence="3" id="KW-0813">Transport</keyword>
<dbReference type="CDD" id="cd00342">
    <property type="entry name" value="gram_neg_porins"/>
    <property type="match status" value="1"/>
</dbReference>
<evidence type="ECO:0000256" key="3">
    <source>
        <dbReference type="ARBA" id="ARBA00022448"/>
    </source>
</evidence>
<dbReference type="SUPFAM" id="SSF56935">
    <property type="entry name" value="Porins"/>
    <property type="match status" value="1"/>
</dbReference>
<dbReference type="RefSeq" id="WP_322465799.1">
    <property type="nucleotide sequence ID" value="NZ_JAXOJX010000019.1"/>
</dbReference>
<evidence type="ECO:0000256" key="6">
    <source>
        <dbReference type="ARBA" id="ARBA00022729"/>
    </source>
</evidence>
<evidence type="ECO:0000256" key="1">
    <source>
        <dbReference type="ARBA" id="ARBA00004571"/>
    </source>
</evidence>
<dbReference type="InterPro" id="IPR033900">
    <property type="entry name" value="Gram_neg_porin_domain"/>
</dbReference>
<evidence type="ECO:0000256" key="5">
    <source>
        <dbReference type="ARBA" id="ARBA00022692"/>
    </source>
</evidence>
<evidence type="ECO:0000256" key="10">
    <source>
        <dbReference type="ARBA" id="ARBA00023237"/>
    </source>
</evidence>
<proteinExistence type="predicted"/>
<name>A0ABU5IEF2_9BURK</name>
<evidence type="ECO:0000259" key="12">
    <source>
        <dbReference type="Pfam" id="PF13609"/>
    </source>
</evidence>
<dbReference type="Gene3D" id="2.40.160.10">
    <property type="entry name" value="Porin"/>
    <property type="match status" value="1"/>
</dbReference>
<keyword evidence="9" id="KW-0472">Membrane</keyword>
<comment type="subcellular location">
    <subcellularLocation>
        <location evidence="1">Cell outer membrane</location>
        <topology evidence="1">Multi-pass membrane protein</topology>
    </subcellularLocation>
</comment>
<gene>
    <name evidence="13" type="ORF">SM757_13050</name>
</gene>
<accession>A0ABU5IEF2</accession>
<evidence type="ECO:0000256" key="7">
    <source>
        <dbReference type="ARBA" id="ARBA00023065"/>
    </source>
</evidence>
<dbReference type="Proteomes" id="UP001293718">
    <property type="component" value="Unassembled WGS sequence"/>
</dbReference>
<dbReference type="InterPro" id="IPR050298">
    <property type="entry name" value="Gram-neg_bact_OMP"/>
</dbReference>
<evidence type="ECO:0000313" key="14">
    <source>
        <dbReference type="Proteomes" id="UP001293718"/>
    </source>
</evidence>
<dbReference type="EMBL" id="JAXOJX010000019">
    <property type="protein sequence ID" value="MDZ5457501.1"/>
    <property type="molecule type" value="Genomic_DNA"/>
</dbReference>